<keyword evidence="6" id="KW-0695">RNA-directed DNA polymerase</keyword>
<evidence type="ECO:0000256" key="5">
    <source>
        <dbReference type="ARBA" id="ARBA00022801"/>
    </source>
</evidence>
<evidence type="ECO:0000256" key="1">
    <source>
        <dbReference type="ARBA" id="ARBA00022679"/>
    </source>
</evidence>
<evidence type="ECO:0000259" key="7">
    <source>
        <dbReference type="Pfam" id="PF17917"/>
    </source>
</evidence>
<keyword evidence="2" id="KW-0548">Nucleotidyltransferase</keyword>
<dbReference type="InterPro" id="IPR041373">
    <property type="entry name" value="RT_RNaseH"/>
</dbReference>
<evidence type="ECO:0000313" key="8">
    <source>
        <dbReference type="EMBL" id="MBW0475501.1"/>
    </source>
</evidence>
<keyword evidence="4" id="KW-0255">Endonuclease</keyword>
<dbReference type="SUPFAM" id="SSF56672">
    <property type="entry name" value="DNA/RNA polymerases"/>
    <property type="match status" value="1"/>
</dbReference>
<evidence type="ECO:0000256" key="2">
    <source>
        <dbReference type="ARBA" id="ARBA00022695"/>
    </source>
</evidence>
<dbReference type="Proteomes" id="UP000765509">
    <property type="component" value="Unassembled WGS sequence"/>
</dbReference>
<dbReference type="InterPro" id="IPR043502">
    <property type="entry name" value="DNA/RNA_pol_sf"/>
</dbReference>
<dbReference type="OrthoDB" id="5985335at2759"/>
<protein>
    <recommendedName>
        <fullName evidence="7">Reverse transcriptase RNase H-like domain-containing protein</fullName>
    </recommendedName>
</protein>
<dbReference type="GO" id="GO:0016787">
    <property type="term" value="F:hydrolase activity"/>
    <property type="evidence" value="ECO:0007669"/>
    <property type="project" value="UniProtKB-KW"/>
</dbReference>
<keyword evidence="9" id="KW-1185">Reference proteome</keyword>
<proteinExistence type="predicted"/>
<sequence length="147" mass="17105">MQLAALDQRQIVDGEPREGVMSYISRKLKDLKPRYGETQTKFLFLVLFVEKLHYYFEGAVFEVHTECTENNSCLNMKTTNRHMLRLQIAIQEYRGNMTIICKEGKGHTNADGISRWPLDNFKSHPDSAAKIPIHLIQIDRKKTFIFS</sequence>
<reference evidence="8" key="1">
    <citation type="submission" date="2021-03" db="EMBL/GenBank/DDBJ databases">
        <title>Draft genome sequence of rust myrtle Austropuccinia psidii MF-1, a brazilian biotype.</title>
        <authorList>
            <person name="Quecine M.C."/>
            <person name="Pachon D.M.R."/>
            <person name="Bonatelli M.L."/>
            <person name="Correr F.H."/>
            <person name="Franceschini L.M."/>
            <person name="Leite T.F."/>
            <person name="Margarido G.R.A."/>
            <person name="Almeida C.A."/>
            <person name="Ferrarezi J.A."/>
            <person name="Labate C.A."/>
        </authorList>
    </citation>
    <scope>NUCLEOTIDE SEQUENCE</scope>
    <source>
        <strain evidence="8">MF-1</strain>
    </source>
</reference>
<organism evidence="8 9">
    <name type="scientific">Austropuccinia psidii MF-1</name>
    <dbReference type="NCBI Taxonomy" id="1389203"/>
    <lineage>
        <taxon>Eukaryota</taxon>
        <taxon>Fungi</taxon>
        <taxon>Dikarya</taxon>
        <taxon>Basidiomycota</taxon>
        <taxon>Pucciniomycotina</taxon>
        <taxon>Pucciniomycetes</taxon>
        <taxon>Pucciniales</taxon>
        <taxon>Sphaerophragmiaceae</taxon>
        <taxon>Austropuccinia</taxon>
    </lineage>
</organism>
<evidence type="ECO:0000313" key="9">
    <source>
        <dbReference type="Proteomes" id="UP000765509"/>
    </source>
</evidence>
<dbReference type="GO" id="GO:0003964">
    <property type="term" value="F:RNA-directed DNA polymerase activity"/>
    <property type="evidence" value="ECO:0007669"/>
    <property type="project" value="UniProtKB-KW"/>
</dbReference>
<gene>
    <name evidence="8" type="ORF">O181_015216</name>
</gene>
<dbReference type="EMBL" id="AVOT02004130">
    <property type="protein sequence ID" value="MBW0475501.1"/>
    <property type="molecule type" value="Genomic_DNA"/>
</dbReference>
<dbReference type="GO" id="GO:0004519">
    <property type="term" value="F:endonuclease activity"/>
    <property type="evidence" value="ECO:0007669"/>
    <property type="project" value="UniProtKB-KW"/>
</dbReference>
<evidence type="ECO:0000256" key="4">
    <source>
        <dbReference type="ARBA" id="ARBA00022759"/>
    </source>
</evidence>
<feature type="domain" description="Reverse transcriptase RNase H-like" evidence="7">
    <location>
        <begin position="14"/>
        <end position="93"/>
    </location>
</feature>
<evidence type="ECO:0000256" key="3">
    <source>
        <dbReference type="ARBA" id="ARBA00022722"/>
    </source>
</evidence>
<keyword evidence="5" id="KW-0378">Hydrolase</keyword>
<keyword evidence="1" id="KW-0808">Transferase</keyword>
<name>A0A9Q3BZK0_9BASI</name>
<dbReference type="Pfam" id="PF17917">
    <property type="entry name" value="RT_RNaseH"/>
    <property type="match status" value="1"/>
</dbReference>
<accession>A0A9Q3BZK0</accession>
<comment type="caution">
    <text evidence="8">The sequence shown here is derived from an EMBL/GenBank/DDBJ whole genome shotgun (WGS) entry which is preliminary data.</text>
</comment>
<keyword evidence="3" id="KW-0540">Nuclease</keyword>
<dbReference type="AlphaFoldDB" id="A0A9Q3BZK0"/>
<evidence type="ECO:0000256" key="6">
    <source>
        <dbReference type="ARBA" id="ARBA00022918"/>
    </source>
</evidence>